<evidence type="ECO:0000313" key="1">
    <source>
        <dbReference type="EMBL" id="AJQ48467.1"/>
    </source>
</evidence>
<dbReference type="Proteomes" id="UP000033260">
    <property type="component" value="Chromosome"/>
</dbReference>
<dbReference type="EMBL" id="CP010979">
    <property type="protein sequence ID" value="AJQ48467.1"/>
    <property type="molecule type" value="Genomic_DNA"/>
</dbReference>
<evidence type="ECO:0000313" key="2">
    <source>
        <dbReference type="Proteomes" id="UP000033260"/>
    </source>
</evidence>
<gene>
    <name evidence="1" type="ORF">N805_15160</name>
</gene>
<accession>A0AAU8S5K0</accession>
<dbReference type="AlphaFoldDB" id="A0AAU8S5K0"/>
<sequence length="665" mass="71927">MSNDSARLLAAKVRLDYQKQRVARLAAHKPLALDDPHVEHIVDPADGTLHRDALDADLPVSINEWDNLPETGFGDIDVLQLEMARVDGSGNVGDFLEVGIAHECDADTTFPLAAEIPQEEYPSDGKRQLRYRIDRYNHDTPEYSNAISLIFDRTPPWGRDFPAQAVLAGNLITDAFFTANPTGLKVTLPAYEGQDAKDTYALFYTSTPLQEGQIPTPIDKGTLPANRELLIAKDKIEALGDGLFYVSYLLADKATNLSMIGLPVEVDVNLGELPLNLQDPVVPLAADGLIDLGDAQTGVTVEIPQFDNHLNTDNVEVTWGTSEAIVEQIGSREFPVSISIPADNLRLAYGAADAVVATPVSYRILRHRVPYGPNSIEVDVDFSVAGPVDPDPDWPNPVHPGLLAPEVQGAVSKTPNVLDRSDAGQPAKLTFTLYENAKDDELVEFYWNGTQVPEAQHTVDTNADPEIEVSIPWTYIEAAGNNAALPVHYTIRKPTGAGNERRSISALVDVDAVTIVLAPAAFERTSTRGWLNCDSLWEDSQNPAGDPAFKVSVGPLDKYLPSGGVVNMSWTAWGGRSGDNPIPGAGLQEPVTITPAQAKDGFAWEVKPYDDHILPIYDPTGFGQDGRGRVQYSLEFNGETVHSEPIETVVSLGTGSGTCPIPPAP</sequence>
<organism evidence="1 2">
    <name type="scientific">Pseudomonas putida S13.1.2</name>
    <dbReference type="NCBI Taxonomy" id="1384061"/>
    <lineage>
        <taxon>Bacteria</taxon>
        <taxon>Pseudomonadati</taxon>
        <taxon>Pseudomonadota</taxon>
        <taxon>Gammaproteobacteria</taxon>
        <taxon>Pseudomonadales</taxon>
        <taxon>Pseudomonadaceae</taxon>
        <taxon>Pseudomonas</taxon>
    </lineage>
</organism>
<name>A0AAU8S5K0_PSEPU</name>
<dbReference type="RefSeq" id="WP_033692017.1">
    <property type="nucleotide sequence ID" value="NZ_CP010979.1"/>
</dbReference>
<proteinExistence type="predicted"/>
<protein>
    <submittedName>
        <fullName evidence="1">Uncharacterized protein</fullName>
    </submittedName>
</protein>
<reference evidence="1 2" key="1">
    <citation type="submission" date="2015-02" db="EMBL/GenBank/DDBJ databases">
        <title>Complete Genome Sequencing of Pseudomonas putida S13.1.2.</title>
        <authorList>
            <person name="Chong T.M."/>
            <person name="Chan K.G."/>
            <person name="Dessaux Y."/>
        </authorList>
    </citation>
    <scope>NUCLEOTIDE SEQUENCE [LARGE SCALE GENOMIC DNA]</scope>
    <source>
        <strain evidence="1 2">S13.1.2</strain>
    </source>
</reference>